<gene>
    <name evidence="1" type="ORF">F2Q69_00017813</name>
</gene>
<organism evidence="1 2">
    <name type="scientific">Brassica cretica</name>
    <name type="common">Mustard</name>
    <dbReference type="NCBI Taxonomy" id="69181"/>
    <lineage>
        <taxon>Eukaryota</taxon>
        <taxon>Viridiplantae</taxon>
        <taxon>Streptophyta</taxon>
        <taxon>Embryophyta</taxon>
        <taxon>Tracheophyta</taxon>
        <taxon>Spermatophyta</taxon>
        <taxon>Magnoliopsida</taxon>
        <taxon>eudicotyledons</taxon>
        <taxon>Gunneridae</taxon>
        <taxon>Pentapetalae</taxon>
        <taxon>rosids</taxon>
        <taxon>malvids</taxon>
        <taxon>Brassicales</taxon>
        <taxon>Brassicaceae</taxon>
        <taxon>Brassiceae</taxon>
        <taxon>Brassica</taxon>
    </lineage>
</organism>
<dbReference type="EMBL" id="QGKX02000996">
    <property type="protein sequence ID" value="KAF3559702.1"/>
    <property type="molecule type" value="Genomic_DNA"/>
</dbReference>
<name>A0A8S9R7V1_BRACR</name>
<sequence length="53" mass="5606">MIEELEAAIFTSSSRTTAPPVSGLLLVLLVRSLPGATRFEGVFLSGSSRQLEA</sequence>
<evidence type="ECO:0000313" key="2">
    <source>
        <dbReference type="Proteomes" id="UP000712600"/>
    </source>
</evidence>
<dbReference type="Proteomes" id="UP000712600">
    <property type="component" value="Unassembled WGS sequence"/>
</dbReference>
<evidence type="ECO:0000313" key="1">
    <source>
        <dbReference type="EMBL" id="KAF3559702.1"/>
    </source>
</evidence>
<reference evidence="1" key="1">
    <citation type="submission" date="2019-12" db="EMBL/GenBank/DDBJ databases">
        <title>Genome sequencing and annotation of Brassica cretica.</title>
        <authorList>
            <person name="Studholme D.J."/>
            <person name="Sarris P."/>
        </authorList>
    </citation>
    <scope>NUCLEOTIDE SEQUENCE</scope>
    <source>
        <strain evidence="1">PFS-109/04</strain>
        <tissue evidence="1">Leaf</tissue>
    </source>
</reference>
<dbReference type="AlphaFoldDB" id="A0A8S9R7V1"/>
<protein>
    <submittedName>
        <fullName evidence="1">Uncharacterized protein</fullName>
    </submittedName>
</protein>
<comment type="caution">
    <text evidence="1">The sequence shown here is derived from an EMBL/GenBank/DDBJ whole genome shotgun (WGS) entry which is preliminary data.</text>
</comment>
<proteinExistence type="predicted"/>
<accession>A0A8S9R7V1</accession>